<dbReference type="EMBL" id="BK015947">
    <property type="protein sequence ID" value="DAF86527.1"/>
    <property type="molecule type" value="Genomic_DNA"/>
</dbReference>
<proteinExistence type="predicted"/>
<reference evidence="1" key="1">
    <citation type="journal article" date="2021" name="Proc. Natl. Acad. Sci. U.S.A.">
        <title>A Catalog of Tens of Thousands of Viruses from Human Metagenomes Reveals Hidden Associations with Chronic Diseases.</title>
        <authorList>
            <person name="Tisza M.J."/>
            <person name="Buck C.B."/>
        </authorList>
    </citation>
    <scope>NUCLEOTIDE SEQUENCE</scope>
    <source>
        <strain evidence="1">CtkI07</strain>
    </source>
</reference>
<accession>A0A8S5TWH5</accession>
<organism evidence="1">
    <name type="scientific">Siphoviridae sp. ctkI07</name>
    <dbReference type="NCBI Taxonomy" id="2825640"/>
    <lineage>
        <taxon>Viruses</taxon>
        <taxon>Duplodnaviria</taxon>
        <taxon>Heunggongvirae</taxon>
        <taxon>Uroviricota</taxon>
        <taxon>Caudoviricetes</taxon>
    </lineage>
</organism>
<sequence length="83" mass="9743">MDYIKDFLDNTPDDIYDFSCDLEGLLIVRYDEMHTEQPRATEILNDETPDICATGEPGMKPEKIEEFKRKLRIEYEKALKAVK</sequence>
<name>A0A8S5TWH5_9CAUD</name>
<protein>
    <submittedName>
        <fullName evidence="1">Docking domain containing protein</fullName>
    </submittedName>
</protein>
<evidence type="ECO:0000313" key="1">
    <source>
        <dbReference type="EMBL" id="DAF86527.1"/>
    </source>
</evidence>